<dbReference type="Pfam" id="PF12833">
    <property type="entry name" value="HTH_18"/>
    <property type="match status" value="1"/>
</dbReference>
<dbReference type="InterPro" id="IPR050204">
    <property type="entry name" value="AraC_XylS_family_regulators"/>
</dbReference>
<evidence type="ECO:0000259" key="4">
    <source>
        <dbReference type="PROSITE" id="PS01124"/>
    </source>
</evidence>
<gene>
    <name evidence="5" type="ORF">Airi02_051090</name>
</gene>
<dbReference type="RefSeq" id="WP_285576015.1">
    <property type="nucleotide sequence ID" value="NZ_BSTK01000007.1"/>
</dbReference>
<sequence length="252" mass="27191">MNGSDAGLPSCYRERRPAVPHPFVACWWEQRVGDDRDGYVQRVVPDACADVIVSSAGTAYVVGPATSVQLPRLAGGERLWGLRLRTAAIGAALGLPARELRDLQVPLAELFPPREAARIAGDVRDGRLPSVLDTGARDHRVEHAVGRLLRPASRVSAVADHLGISERHLRRLVADHTGLEPSTLQRVARFQRFLALSDAGGRAPGLAELAGRTGYADQAHLSREVRALSGLTPSALLAERRRSVPHGEETAR</sequence>
<dbReference type="InterPro" id="IPR046532">
    <property type="entry name" value="DUF6597"/>
</dbReference>
<evidence type="ECO:0000256" key="2">
    <source>
        <dbReference type="ARBA" id="ARBA00023125"/>
    </source>
</evidence>
<dbReference type="Proteomes" id="UP001165074">
    <property type="component" value="Unassembled WGS sequence"/>
</dbReference>
<dbReference type="Pfam" id="PF20240">
    <property type="entry name" value="DUF6597"/>
    <property type="match status" value="1"/>
</dbReference>
<dbReference type="PANTHER" id="PTHR46796">
    <property type="entry name" value="HTH-TYPE TRANSCRIPTIONAL ACTIVATOR RHAS-RELATED"/>
    <property type="match status" value="1"/>
</dbReference>
<evidence type="ECO:0000313" key="5">
    <source>
        <dbReference type="EMBL" id="GLY87180.1"/>
    </source>
</evidence>
<reference evidence="5" key="1">
    <citation type="submission" date="2023-03" db="EMBL/GenBank/DDBJ databases">
        <title>Actinoallomurus iriomotensis NBRC 103684.</title>
        <authorList>
            <person name="Ichikawa N."/>
            <person name="Sato H."/>
            <person name="Tonouchi N."/>
        </authorList>
    </citation>
    <scope>NUCLEOTIDE SEQUENCE</scope>
    <source>
        <strain evidence="5">NBRC 103684</strain>
    </source>
</reference>
<dbReference type="GO" id="GO:0003700">
    <property type="term" value="F:DNA-binding transcription factor activity"/>
    <property type="evidence" value="ECO:0007669"/>
    <property type="project" value="InterPro"/>
</dbReference>
<accession>A0A9W6S2Z2</accession>
<proteinExistence type="predicted"/>
<dbReference type="GO" id="GO:0043565">
    <property type="term" value="F:sequence-specific DNA binding"/>
    <property type="evidence" value="ECO:0007669"/>
    <property type="project" value="InterPro"/>
</dbReference>
<evidence type="ECO:0000313" key="6">
    <source>
        <dbReference type="Proteomes" id="UP001165074"/>
    </source>
</evidence>
<comment type="caution">
    <text evidence="5">The sequence shown here is derived from an EMBL/GenBank/DDBJ whole genome shotgun (WGS) entry which is preliminary data.</text>
</comment>
<organism evidence="5 6">
    <name type="scientific">Actinoallomurus iriomotensis</name>
    <dbReference type="NCBI Taxonomy" id="478107"/>
    <lineage>
        <taxon>Bacteria</taxon>
        <taxon>Bacillati</taxon>
        <taxon>Actinomycetota</taxon>
        <taxon>Actinomycetes</taxon>
        <taxon>Streptosporangiales</taxon>
        <taxon>Thermomonosporaceae</taxon>
        <taxon>Actinoallomurus</taxon>
    </lineage>
</organism>
<dbReference type="EMBL" id="BSTK01000007">
    <property type="protein sequence ID" value="GLY87180.1"/>
    <property type="molecule type" value="Genomic_DNA"/>
</dbReference>
<keyword evidence="2" id="KW-0238">DNA-binding</keyword>
<dbReference type="InterPro" id="IPR018060">
    <property type="entry name" value="HTH_AraC"/>
</dbReference>
<dbReference type="PROSITE" id="PS01124">
    <property type="entry name" value="HTH_ARAC_FAMILY_2"/>
    <property type="match status" value="1"/>
</dbReference>
<dbReference type="AlphaFoldDB" id="A0A9W6S2Z2"/>
<dbReference type="SMART" id="SM00342">
    <property type="entry name" value="HTH_ARAC"/>
    <property type="match status" value="1"/>
</dbReference>
<evidence type="ECO:0000256" key="3">
    <source>
        <dbReference type="ARBA" id="ARBA00023163"/>
    </source>
</evidence>
<dbReference type="Gene3D" id="1.10.10.60">
    <property type="entry name" value="Homeodomain-like"/>
    <property type="match status" value="1"/>
</dbReference>
<feature type="domain" description="HTH araC/xylS-type" evidence="4">
    <location>
        <begin position="139"/>
        <end position="239"/>
    </location>
</feature>
<keyword evidence="3" id="KW-0804">Transcription</keyword>
<protein>
    <submittedName>
        <fullName evidence="5">AraC family transcriptional regulator</fullName>
    </submittedName>
</protein>
<keyword evidence="1" id="KW-0805">Transcription regulation</keyword>
<dbReference type="PANTHER" id="PTHR46796:SF15">
    <property type="entry name" value="BLL1074 PROTEIN"/>
    <property type="match status" value="1"/>
</dbReference>
<evidence type="ECO:0000256" key="1">
    <source>
        <dbReference type="ARBA" id="ARBA00023015"/>
    </source>
</evidence>
<name>A0A9W6S2Z2_9ACTN</name>
<keyword evidence="6" id="KW-1185">Reference proteome</keyword>